<dbReference type="GO" id="GO:0000049">
    <property type="term" value="F:tRNA binding"/>
    <property type="evidence" value="ECO:0007669"/>
    <property type="project" value="TreeGrafter"/>
</dbReference>
<evidence type="ECO:0000256" key="1">
    <source>
        <dbReference type="ARBA" id="ARBA00012797"/>
    </source>
</evidence>
<dbReference type="PANTHER" id="PTHR13563">
    <property type="entry name" value="TRNA (GUANINE-9-) METHYLTRANSFERASE"/>
    <property type="match status" value="1"/>
</dbReference>
<evidence type="ECO:0000256" key="7">
    <source>
        <dbReference type="ARBA" id="ARBA00032166"/>
    </source>
</evidence>
<evidence type="ECO:0000256" key="4">
    <source>
        <dbReference type="ARBA" id="ARBA00022679"/>
    </source>
</evidence>
<evidence type="ECO:0000313" key="12">
    <source>
        <dbReference type="Proteomes" id="UP000272025"/>
    </source>
</evidence>
<dbReference type="CDD" id="cd18089">
    <property type="entry name" value="SPOUT_Trm10-like"/>
    <property type="match status" value="1"/>
</dbReference>
<evidence type="ECO:0000256" key="8">
    <source>
        <dbReference type="ARBA" id="ARBA00048434"/>
    </source>
</evidence>
<accession>A0A3N2PMJ9</accession>
<feature type="region of interest" description="Disordered" evidence="9">
    <location>
        <begin position="218"/>
        <end position="263"/>
    </location>
</feature>
<dbReference type="STRING" id="1314773.A0A3N2PMJ9"/>
<protein>
    <recommendedName>
        <fullName evidence="2">tRNA (guanine(9)-N1)-methyltransferase</fullName>
        <ecNumber evidence="1">2.1.1.221</ecNumber>
    </recommendedName>
    <alternativeName>
        <fullName evidence="7">tRNA methyltransferase 10</fullName>
    </alternativeName>
    <alternativeName>
        <fullName evidence="6">tRNA(m1G9)-methyltransferase</fullName>
    </alternativeName>
</protein>
<dbReference type="InterPro" id="IPR038459">
    <property type="entry name" value="MT_TRM10-typ_sf"/>
</dbReference>
<comment type="catalytic activity">
    <reaction evidence="8">
        <text>guanosine(9) in tRNA + S-adenosyl-L-methionine = N(1)-methylguanosine(9) in tRNA + S-adenosyl-L-homocysteine + H(+)</text>
        <dbReference type="Rhea" id="RHEA:43156"/>
        <dbReference type="Rhea" id="RHEA-COMP:10367"/>
        <dbReference type="Rhea" id="RHEA-COMP:10368"/>
        <dbReference type="ChEBI" id="CHEBI:15378"/>
        <dbReference type="ChEBI" id="CHEBI:57856"/>
        <dbReference type="ChEBI" id="CHEBI:59789"/>
        <dbReference type="ChEBI" id="CHEBI:73542"/>
        <dbReference type="ChEBI" id="CHEBI:74269"/>
        <dbReference type="EC" id="2.1.1.221"/>
    </reaction>
</comment>
<feature type="region of interest" description="Disordered" evidence="9">
    <location>
        <begin position="1"/>
        <end position="102"/>
    </location>
</feature>
<dbReference type="AlphaFoldDB" id="A0A3N2PMJ9"/>
<dbReference type="Proteomes" id="UP000272025">
    <property type="component" value="Unassembled WGS sequence"/>
</dbReference>
<feature type="compositionally biased region" description="Acidic residues" evidence="9">
    <location>
        <begin position="251"/>
        <end position="261"/>
    </location>
</feature>
<evidence type="ECO:0000256" key="5">
    <source>
        <dbReference type="ARBA" id="ARBA00022691"/>
    </source>
</evidence>
<organism evidence="11 12">
    <name type="scientific">Sodiomyces alkalinus (strain CBS 110278 / VKM F-3762 / F11)</name>
    <name type="common">Alkaliphilic filamentous fungus</name>
    <dbReference type="NCBI Taxonomy" id="1314773"/>
    <lineage>
        <taxon>Eukaryota</taxon>
        <taxon>Fungi</taxon>
        <taxon>Dikarya</taxon>
        <taxon>Ascomycota</taxon>
        <taxon>Pezizomycotina</taxon>
        <taxon>Sordariomycetes</taxon>
        <taxon>Hypocreomycetidae</taxon>
        <taxon>Glomerellales</taxon>
        <taxon>Plectosphaerellaceae</taxon>
        <taxon>Sodiomyces</taxon>
    </lineage>
</organism>
<dbReference type="RefSeq" id="XP_028463554.1">
    <property type="nucleotide sequence ID" value="XM_028610607.1"/>
</dbReference>
<feature type="region of interest" description="Disordered" evidence="9">
    <location>
        <begin position="366"/>
        <end position="430"/>
    </location>
</feature>
<feature type="compositionally biased region" description="Acidic residues" evidence="9">
    <location>
        <begin position="384"/>
        <end position="393"/>
    </location>
</feature>
<dbReference type="GeneID" id="39579085"/>
<reference evidence="11 12" key="1">
    <citation type="journal article" date="2018" name="Mol. Ecol.">
        <title>The obligate alkalophilic soda-lake fungus Sodiomyces alkalinus has shifted to a protein diet.</title>
        <authorList>
            <person name="Grum-Grzhimaylo A.A."/>
            <person name="Falkoski D.L."/>
            <person name="van den Heuvel J."/>
            <person name="Valero-Jimenez C.A."/>
            <person name="Min B."/>
            <person name="Choi I.G."/>
            <person name="Lipzen A."/>
            <person name="Daum C.G."/>
            <person name="Aanen D.K."/>
            <person name="Tsang A."/>
            <person name="Henrissat B."/>
            <person name="Bilanenko E.N."/>
            <person name="de Vries R.P."/>
            <person name="van Kan J.A.L."/>
            <person name="Grigoriev I.V."/>
            <person name="Debets A.J.M."/>
        </authorList>
    </citation>
    <scope>NUCLEOTIDE SEQUENCE [LARGE SCALE GENOMIC DNA]</scope>
    <source>
        <strain evidence="11 12">F11</strain>
    </source>
</reference>
<keyword evidence="12" id="KW-1185">Reference proteome</keyword>
<keyword evidence="5" id="KW-0949">S-adenosyl-L-methionine</keyword>
<keyword evidence="4" id="KW-0808">Transferase</keyword>
<dbReference type="OrthoDB" id="278300at2759"/>
<dbReference type="InterPro" id="IPR028564">
    <property type="entry name" value="MT_TRM10-typ"/>
</dbReference>
<feature type="compositionally biased region" description="Basic residues" evidence="9">
    <location>
        <begin position="81"/>
        <end position="95"/>
    </location>
</feature>
<name>A0A3N2PMJ9_SODAK</name>
<evidence type="ECO:0000256" key="2">
    <source>
        <dbReference type="ARBA" id="ARBA00020451"/>
    </source>
</evidence>
<dbReference type="EC" id="2.1.1.221" evidence="1"/>
<proteinExistence type="predicted"/>
<feature type="compositionally biased region" description="Basic and acidic residues" evidence="9">
    <location>
        <begin position="227"/>
        <end position="243"/>
    </location>
</feature>
<dbReference type="GO" id="GO:0052905">
    <property type="term" value="F:tRNA (guanosine(9)-N1)-methyltransferase activity"/>
    <property type="evidence" value="ECO:0007669"/>
    <property type="project" value="UniProtKB-EC"/>
</dbReference>
<dbReference type="GO" id="GO:0002939">
    <property type="term" value="P:tRNA N1-guanine methylation"/>
    <property type="evidence" value="ECO:0007669"/>
    <property type="project" value="TreeGrafter"/>
</dbReference>
<dbReference type="InterPro" id="IPR007356">
    <property type="entry name" value="tRNA_m1G_MeTrfase_euk"/>
</dbReference>
<dbReference type="PROSITE" id="PS51675">
    <property type="entry name" value="SAM_MT_TRM10"/>
    <property type="match status" value="1"/>
</dbReference>
<keyword evidence="3" id="KW-0489">Methyltransferase</keyword>
<evidence type="ECO:0000256" key="6">
    <source>
        <dbReference type="ARBA" id="ARBA00031792"/>
    </source>
</evidence>
<sequence>MADGSALPPPRGINGGESGYESGVSSERAEQPPSRLETTGNNGVEQQQQQEDQEQEQSKLSKNQLRKLKRKAQWEEAREERKHKRREKRHERAARRRSEKETLLADAAAAGLDPATVLPAKPKPVAGTRVPVALILDCDFEEYMRENELISLASQVTRCYSDNRRSPVQTHLYISSYKGKLRERFETTLKSQHVHWKGVKLVEGDYVEAARDAAEAMRGPHGGEVIDVLKGDDGKPALRRDETDPTPQAEPEPEPEPEPTEEELKSIVYLSAESPNTLDRLEPNTNYIIGGLVDRNREKGLCHRRARERGIRTAKLPIGEYLQMASRRVLATNHVVEIMLKWLELGDWGKAFLEVIPKRKGGVLKGTATSEAGDASIADADDSRFDEEADEDIDARHTLTEGVQPAMEPANGAGGVQKTTATDSWPIKKS</sequence>
<evidence type="ECO:0000313" key="11">
    <source>
        <dbReference type="EMBL" id="ROT35748.1"/>
    </source>
</evidence>
<dbReference type="EMBL" id="ML119060">
    <property type="protein sequence ID" value="ROT35748.1"/>
    <property type="molecule type" value="Genomic_DNA"/>
</dbReference>
<dbReference type="PANTHER" id="PTHR13563:SF13">
    <property type="entry name" value="TRNA METHYLTRANSFERASE 10 HOMOLOG A"/>
    <property type="match status" value="1"/>
</dbReference>
<evidence type="ECO:0000259" key="10">
    <source>
        <dbReference type="PROSITE" id="PS51675"/>
    </source>
</evidence>
<dbReference type="GO" id="GO:0005634">
    <property type="term" value="C:nucleus"/>
    <property type="evidence" value="ECO:0007669"/>
    <property type="project" value="TreeGrafter"/>
</dbReference>
<evidence type="ECO:0000256" key="9">
    <source>
        <dbReference type="SAM" id="MobiDB-lite"/>
    </source>
</evidence>
<dbReference type="Gene3D" id="3.40.1280.30">
    <property type="match status" value="1"/>
</dbReference>
<feature type="domain" description="SAM-dependent MTase TRM10-type" evidence="10">
    <location>
        <begin position="120"/>
        <end position="363"/>
    </location>
</feature>
<gene>
    <name evidence="11" type="ORF">SODALDRAFT_328133</name>
</gene>
<evidence type="ECO:0000256" key="3">
    <source>
        <dbReference type="ARBA" id="ARBA00022603"/>
    </source>
</evidence>